<dbReference type="InterPro" id="IPR036397">
    <property type="entry name" value="RNaseH_sf"/>
</dbReference>
<evidence type="ECO:0000313" key="3">
    <source>
        <dbReference type="Proteomes" id="UP001293593"/>
    </source>
</evidence>
<dbReference type="PANTHER" id="PTHR47723:SF19">
    <property type="entry name" value="POLYNUCLEOTIDYL TRANSFERASE, RIBONUCLEASE H-LIKE SUPERFAMILY PROTEIN"/>
    <property type="match status" value="1"/>
</dbReference>
<dbReference type="Gene3D" id="3.30.420.10">
    <property type="entry name" value="Ribonuclease H-like superfamily/Ribonuclease H"/>
    <property type="match status" value="1"/>
</dbReference>
<accession>A0AAE1N3D3</accession>
<dbReference type="AlphaFoldDB" id="A0AAE1N3D3"/>
<evidence type="ECO:0000313" key="2">
    <source>
        <dbReference type="EMBL" id="KAK4282518.1"/>
    </source>
</evidence>
<dbReference type="EMBL" id="JAWXYG010000002">
    <property type="protein sequence ID" value="KAK4282518.1"/>
    <property type="molecule type" value="Genomic_DNA"/>
</dbReference>
<dbReference type="GO" id="GO:0003676">
    <property type="term" value="F:nucleic acid binding"/>
    <property type="evidence" value="ECO:0007669"/>
    <property type="project" value="InterPro"/>
</dbReference>
<dbReference type="GO" id="GO:0004523">
    <property type="term" value="F:RNA-DNA hybrid ribonuclease activity"/>
    <property type="evidence" value="ECO:0007669"/>
    <property type="project" value="InterPro"/>
</dbReference>
<dbReference type="CDD" id="cd06222">
    <property type="entry name" value="RNase_H_like"/>
    <property type="match status" value="1"/>
</dbReference>
<comment type="caution">
    <text evidence="2">The sequence shown here is derived from an EMBL/GenBank/DDBJ whole genome shotgun (WGS) entry which is preliminary data.</text>
</comment>
<reference evidence="2" key="1">
    <citation type="submission" date="2023-10" db="EMBL/GenBank/DDBJ databases">
        <title>Chromosome-level genome of the transformable northern wattle, Acacia crassicarpa.</title>
        <authorList>
            <person name="Massaro I."/>
            <person name="Sinha N.R."/>
            <person name="Poethig S."/>
            <person name="Leichty A.R."/>
        </authorList>
    </citation>
    <scope>NUCLEOTIDE SEQUENCE</scope>
    <source>
        <strain evidence="2">Acra3RX</strain>
        <tissue evidence="2">Leaf</tissue>
    </source>
</reference>
<name>A0AAE1N3D3_9FABA</name>
<proteinExistence type="predicted"/>
<keyword evidence="3" id="KW-1185">Reference proteome</keyword>
<dbReference type="Pfam" id="PF13456">
    <property type="entry name" value="RVT_3"/>
    <property type="match status" value="1"/>
</dbReference>
<dbReference type="InterPro" id="IPR002156">
    <property type="entry name" value="RNaseH_domain"/>
</dbReference>
<feature type="domain" description="RNase H type-1" evidence="1">
    <location>
        <begin position="21"/>
        <end position="76"/>
    </location>
</feature>
<protein>
    <recommendedName>
        <fullName evidence="1">RNase H type-1 domain-containing protein</fullName>
    </recommendedName>
</protein>
<evidence type="ECO:0000259" key="1">
    <source>
        <dbReference type="Pfam" id="PF13456"/>
    </source>
</evidence>
<dbReference type="InterPro" id="IPR053151">
    <property type="entry name" value="RNase_H-like"/>
</dbReference>
<dbReference type="Proteomes" id="UP001293593">
    <property type="component" value="Unassembled WGS sequence"/>
</dbReference>
<gene>
    <name evidence="2" type="ORF">QN277_013882</name>
</gene>
<organism evidence="2 3">
    <name type="scientific">Acacia crassicarpa</name>
    <name type="common">northern wattle</name>
    <dbReference type="NCBI Taxonomy" id="499986"/>
    <lineage>
        <taxon>Eukaryota</taxon>
        <taxon>Viridiplantae</taxon>
        <taxon>Streptophyta</taxon>
        <taxon>Embryophyta</taxon>
        <taxon>Tracheophyta</taxon>
        <taxon>Spermatophyta</taxon>
        <taxon>Magnoliopsida</taxon>
        <taxon>eudicotyledons</taxon>
        <taxon>Gunneridae</taxon>
        <taxon>Pentapetalae</taxon>
        <taxon>rosids</taxon>
        <taxon>fabids</taxon>
        <taxon>Fabales</taxon>
        <taxon>Fabaceae</taxon>
        <taxon>Caesalpinioideae</taxon>
        <taxon>mimosoid clade</taxon>
        <taxon>Acacieae</taxon>
        <taxon>Acacia</taxon>
    </lineage>
</organism>
<sequence length="164" mass="18914">MGMTKSRTRGIHLCYLSICPILRDHLGDWIAGFVHILGSCSVYEAEEWAILKGLHLTWDLSFRRVVVESDAKELVDSKAEIGRDLIYWPLHMAYLDLLSSTPSRPPRLQVPNYFTLPLSFHKHFIVKLSSKDDEYHSFPLSGVHGLVRMRRMYTEDACYSPAYL</sequence>
<dbReference type="PANTHER" id="PTHR47723">
    <property type="entry name" value="OS05G0353850 PROTEIN"/>
    <property type="match status" value="1"/>
</dbReference>
<dbReference type="InterPro" id="IPR044730">
    <property type="entry name" value="RNase_H-like_dom_plant"/>
</dbReference>